<name>A0A8J6L6I4_TENMO</name>
<organism evidence="10 11">
    <name type="scientific">Tenebrio molitor</name>
    <name type="common">Yellow mealworm beetle</name>
    <dbReference type="NCBI Taxonomy" id="7067"/>
    <lineage>
        <taxon>Eukaryota</taxon>
        <taxon>Metazoa</taxon>
        <taxon>Ecdysozoa</taxon>
        <taxon>Arthropoda</taxon>
        <taxon>Hexapoda</taxon>
        <taxon>Insecta</taxon>
        <taxon>Pterygota</taxon>
        <taxon>Neoptera</taxon>
        <taxon>Endopterygota</taxon>
        <taxon>Coleoptera</taxon>
        <taxon>Polyphaga</taxon>
        <taxon>Cucujiformia</taxon>
        <taxon>Tenebrionidae</taxon>
        <taxon>Tenebrio</taxon>
    </lineage>
</organism>
<comment type="subcellular location">
    <subcellularLocation>
        <location evidence="1">Nucleus</location>
    </subcellularLocation>
</comment>
<dbReference type="EMBL" id="JABDTM020028186">
    <property type="protein sequence ID" value="KAH0809360.1"/>
    <property type="molecule type" value="Genomic_DNA"/>
</dbReference>
<keyword evidence="4" id="KW-0524">Neurogenesis</keyword>
<dbReference type="PANTHER" id="PTHR23110:SF111">
    <property type="entry name" value="LONGITUDINALS LACKING PROTEIN, ISOFORMS F_I_K_T"/>
    <property type="match status" value="1"/>
</dbReference>
<keyword evidence="11" id="KW-1185">Reference proteome</keyword>
<comment type="function">
    <text evidence="8">Putative transcription factor required for axon growth and guidance in the central and peripheral nervous systems. Repels CNS axons away from the midline by promoting the expression of the midline repellent sli and its receptor robo.</text>
</comment>
<evidence type="ECO:0000259" key="9">
    <source>
        <dbReference type="PROSITE" id="PS50097"/>
    </source>
</evidence>
<evidence type="ECO:0000256" key="3">
    <source>
        <dbReference type="ARBA" id="ARBA00022782"/>
    </source>
</evidence>
<keyword evidence="5" id="KW-0805">Transcription regulation</keyword>
<dbReference type="PROSITE" id="PS50097">
    <property type="entry name" value="BTB"/>
    <property type="match status" value="1"/>
</dbReference>
<evidence type="ECO:0000256" key="5">
    <source>
        <dbReference type="ARBA" id="ARBA00023015"/>
    </source>
</evidence>
<keyword evidence="6" id="KW-0804">Transcription</keyword>
<keyword evidence="2" id="KW-0217">Developmental protein</keyword>
<evidence type="ECO:0000313" key="11">
    <source>
        <dbReference type="Proteomes" id="UP000719412"/>
    </source>
</evidence>
<evidence type="ECO:0000256" key="7">
    <source>
        <dbReference type="ARBA" id="ARBA00023242"/>
    </source>
</evidence>
<dbReference type="GO" id="GO:0016199">
    <property type="term" value="P:axon midline choice point recognition"/>
    <property type="evidence" value="ECO:0007669"/>
    <property type="project" value="UniProtKB-ARBA"/>
</dbReference>
<dbReference type="AlphaFoldDB" id="A0A8J6L6I4"/>
<reference evidence="10" key="2">
    <citation type="submission" date="2021-08" db="EMBL/GenBank/DDBJ databases">
        <authorList>
            <person name="Eriksson T."/>
        </authorList>
    </citation>
    <scope>NUCLEOTIDE SEQUENCE</scope>
    <source>
        <strain evidence="10">Stoneville</strain>
        <tissue evidence="10">Whole head</tissue>
    </source>
</reference>
<proteinExistence type="predicted"/>
<keyword evidence="3" id="KW-0221">Differentiation</keyword>
<dbReference type="PANTHER" id="PTHR23110">
    <property type="entry name" value="BTB DOMAIN TRANSCRIPTION FACTOR"/>
    <property type="match status" value="1"/>
</dbReference>
<sequence length="552" mass="61437">MEKTGGKFVLEWESHSKQITRGLCMLMERQCLVDIAVCCGSNTLHAHKCVLAASSSYFKEHLENKAIEQVVINGLDFAVMKSLIEFMYCGECAFGEDHLKHFIAAVKFFKIAALENVFAENEYQNISADEVCIPPPQFICKPPKYPTVYKPFTNASLPPKINYALSNAYGQHKFKRKCLGSEAEKACAKEAQASRIALANLRKVMASTPQVHSFIVEESFNETTVENFIPNVDENYVDNIHDVQFVNGNPPQVAANGKSLNVIPVSNTQGLTADKIKHILGNDEVEIMFQTSDGNFVNVSDEVLLNLSKGGLQYQVVDENGHIGEIQELKTLDNEAIANKAANVESFPDDPSLKREESFDLKIIKNPDEIDKIAKAMPEEYIDPNFSSAACNKTNLESLQLHTTFNEDLYENSFHMQNAEMFEPENLSMHSDLMADNPIEFETVSDLKYKYLTSKMNALKHGNDTINLDAADSSCFKKAIMADDIITKIGDSANEDPLRETNEVLVMETDALKTTQNKSSLKFTPDMFFAELPGNACTEDKSKIPAANDAAK</sequence>
<reference evidence="10" key="1">
    <citation type="journal article" date="2020" name="J Insects Food Feed">
        <title>The yellow mealworm (Tenebrio molitor) genome: a resource for the emerging insects as food and feed industry.</title>
        <authorList>
            <person name="Eriksson T."/>
            <person name="Andere A."/>
            <person name="Kelstrup H."/>
            <person name="Emery V."/>
            <person name="Picard C."/>
        </authorList>
    </citation>
    <scope>NUCLEOTIDE SEQUENCE</scope>
    <source>
        <strain evidence="10">Stoneville</strain>
        <tissue evidence="10">Whole head</tissue>
    </source>
</reference>
<dbReference type="GO" id="GO:0008406">
    <property type="term" value="P:gonad development"/>
    <property type="evidence" value="ECO:0007669"/>
    <property type="project" value="UniProtKB-ARBA"/>
</dbReference>
<protein>
    <recommendedName>
        <fullName evidence="9">BTB domain-containing protein</fullName>
    </recommendedName>
</protein>
<comment type="caution">
    <text evidence="10">The sequence shown here is derived from an EMBL/GenBank/DDBJ whole genome shotgun (WGS) entry which is preliminary data.</text>
</comment>
<dbReference type="InterPro" id="IPR000210">
    <property type="entry name" value="BTB/POZ_dom"/>
</dbReference>
<feature type="domain" description="BTB" evidence="9">
    <location>
        <begin position="33"/>
        <end position="96"/>
    </location>
</feature>
<evidence type="ECO:0000313" key="10">
    <source>
        <dbReference type="EMBL" id="KAH0809360.1"/>
    </source>
</evidence>
<gene>
    <name evidence="10" type="ORF">GEV33_013432</name>
</gene>
<dbReference type="Proteomes" id="UP000719412">
    <property type="component" value="Unassembled WGS sequence"/>
</dbReference>
<dbReference type="SMART" id="SM00225">
    <property type="entry name" value="BTB"/>
    <property type="match status" value="1"/>
</dbReference>
<evidence type="ECO:0000256" key="4">
    <source>
        <dbReference type="ARBA" id="ARBA00022902"/>
    </source>
</evidence>
<evidence type="ECO:0000256" key="6">
    <source>
        <dbReference type="ARBA" id="ARBA00023163"/>
    </source>
</evidence>
<dbReference type="GO" id="GO:0005634">
    <property type="term" value="C:nucleus"/>
    <property type="evidence" value="ECO:0007669"/>
    <property type="project" value="UniProtKB-SubCell"/>
</dbReference>
<dbReference type="InterPro" id="IPR051095">
    <property type="entry name" value="Dros_DevTransReg"/>
</dbReference>
<dbReference type="GO" id="GO:0045467">
    <property type="term" value="P:R7 cell development"/>
    <property type="evidence" value="ECO:0007669"/>
    <property type="project" value="UniProtKB-ARBA"/>
</dbReference>
<evidence type="ECO:0000256" key="8">
    <source>
        <dbReference type="ARBA" id="ARBA00037382"/>
    </source>
</evidence>
<evidence type="ECO:0000256" key="1">
    <source>
        <dbReference type="ARBA" id="ARBA00004123"/>
    </source>
</evidence>
<dbReference type="SUPFAM" id="SSF54695">
    <property type="entry name" value="POZ domain"/>
    <property type="match status" value="1"/>
</dbReference>
<dbReference type="Gene3D" id="3.30.710.10">
    <property type="entry name" value="Potassium Channel Kv1.1, Chain A"/>
    <property type="match status" value="1"/>
</dbReference>
<dbReference type="GO" id="GO:0045476">
    <property type="term" value="P:nurse cell apoptotic process"/>
    <property type="evidence" value="ECO:0007669"/>
    <property type="project" value="UniProtKB-ARBA"/>
</dbReference>
<accession>A0A8J6L6I4</accession>
<keyword evidence="7" id="KW-0539">Nucleus</keyword>
<dbReference type="GO" id="GO:0007464">
    <property type="term" value="P:R3/R4 cell fate commitment"/>
    <property type="evidence" value="ECO:0007669"/>
    <property type="project" value="UniProtKB-ARBA"/>
</dbReference>
<dbReference type="Pfam" id="PF00651">
    <property type="entry name" value="BTB"/>
    <property type="match status" value="1"/>
</dbReference>
<dbReference type="GO" id="GO:0048813">
    <property type="term" value="P:dendrite morphogenesis"/>
    <property type="evidence" value="ECO:0007669"/>
    <property type="project" value="UniProtKB-ARBA"/>
</dbReference>
<dbReference type="GO" id="GO:0006357">
    <property type="term" value="P:regulation of transcription by RNA polymerase II"/>
    <property type="evidence" value="ECO:0007669"/>
    <property type="project" value="TreeGrafter"/>
</dbReference>
<dbReference type="CDD" id="cd18186">
    <property type="entry name" value="BTB_POZ_ZBTB_KLHL-like"/>
    <property type="match status" value="1"/>
</dbReference>
<dbReference type="GO" id="GO:0035167">
    <property type="term" value="P:larval lymph gland hemopoiesis"/>
    <property type="evidence" value="ECO:0007669"/>
    <property type="project" value="UniProtKB-ARBA"/>
</dbReference>
<dbReference type="GO" id="GO:0007526">
    <property type="term" value="P:larval somatic muscle development"/>
    <property type="evidence" value="ECO:0007669"/>
    <property type="project" value="UniProtKB-ARBA"/>
</dbReference>
<evidence type="ECO:0000256" key="2">
    <source>
        <dbReference type="ARBA" id="ARBA00022473"/>
    </source>
</evidence>
<dbReference type="InterPro" id="IPR011333">
    <property type="entry name" value="SKP1/BTB/POZ_sf"/>
</dbReference>